<reference evidence="2" key="1">
    <citation type="journal article" date="2019" name="Int. J. Syst. Evol. Microbiol.">
        <title>The Global Catalogue of Microorganisms (GCM) 10K type strain sequencing project: providing services to taxonomists for standard genome sequencing and annotation.</title>
        <authorList>
            <consortium name="The Broad Institute Genomics Platform"/>
            <consortium name="The Broad Institute Genome Sequencing Center for Infectious Disease"/>
            <person name="Wu L."/>
            <person name="Ma J."/>
        </authorList>
    </citation>
    <scope>NUCLEOTIDE SEQUENCE [LARGE SCALE GENOMIC DNA]</scope>
    <source>
        <strain evidence="2">JCM 9458</strain>
    </source>
</reference>
<dbReference type="Proteomes" id="UP001501676">
    <property type="component" value="Unassembled WGS sequence"/>
</dbReference>
<organism evidence="1 2">
    <name type="scientific">Cryptosporangium minutisporangium</name>
    <dbReference type="NCBI Taxonomy" id="113569"/>
    <lineage>
        <taxon>Bacteria</taxon>
        <taxon>Bacillati</taxon>
        <taxon>Actinomycetota</taxon>
        <taxon>Actinomycetes</taxon>
        <taxon>Cryptosporangiales</taxon>
        <taxon>Cryptosporangiaceae</taxon>
        <taxon>Cryptosporangium</taxon>
    </lineage>
</organism>
<proteinExistence type="predicted"/>
<name>A0ABP6SV15_9ACTN</name>
<accession>A0ABP6SV15</accession>
<comment type="caution">
    <text evidence="1">The sequence shown here is derived from an EMBL/GenBank/DDBJ whole genome shotgun (WGS) entry which is preliminary data.</text>
</comment>
<evidence type="ECO:0000313" key="2">
    <source>
        <dbReference type="Proteomes" id="UP001501676"/>
    </source>
</evidence>
<protein>
    <submittedName>
        <fullName evidence="1">Uncharacterized protein</fullName>
    </submittedName>
</protein>
<evidence type="ECO:0000313" key="1">
    <source>
        <dbReference type="EMBL" id="GAA3385574.1"/>
    </source>
</evidence>
<keyword evidence="2" id="KW-1185">Reference proteome</keyword>
<sequence>MVTGMVARLHVQELVVSQDYGQFYLTTDEDIDGGVLLDDAYANGGVGQEEPGFDVLVRTPHQNNFELGLRVELWNGRPPDDLDDWQEASEAWVEVTDFGLWYGSPIQEYHRLEVPPGEYAVRIAGRGLTHWGWPGTTTPGDTWRIQLWPSDEPFPARKLRTWSGWEPLRNGQNVR</sequence>
<gene>
    <name evidence="1" type="ORF">GCM10020369_19600</name>
</gene>
<dbReference type="EMBL" id="BAAAYN010000012">
    <property type="protein sequence ID" value="GAA3385574.1"/>
    <property type="molecule type" value="Genomic_DNA"/>
</dbReference>